<feature type="binding site" evidence="4">
    <location>
        <position position="131"/>
    </location>
    <ligand>
        <name>substrate</name>
    </ligand>
</feature>
<dbReference type="OrthoDB" id="5531344at2759"/>
<dbReference type="HAMAP" id="MF_03052">
    <property type="entry name" value="MOC2B"/>
    <property type="match status" value="1"/>
</dbReference>
<evidence type="ECO:0000313" key="6">
    <source>
        <dbReference type="Proteomes" id="UP000799439"/>
    </source>
</evidence>
<dbReference type="EMBL" id="ML996089">
    <property type="protein sequence ID" value="KAF2150353.1"/>
    <property type="molecule type" value="Genomic_DNA"/>
</dbReference>
<dbReference type="AlphaFoldDB" id="A0A9P4IUT1"/>
<keyword evidence="2 4" id="KW-0808">Transferase</keyword>
<dbReference type="Gene3D" id="3.90.1170.40">
    <property type="entry name" value="Molybdopterin biosynthesis MoaE subunit"/>
    <property type="match status" value="1"/>
</dbReference>
<dbReference type="SUPFAM" id="SSF54690">
    <property type="entry name" value="Molybdopterin synthase subunit MoaE"/>
    <property type="match status" value="1"/>
</dbReference>
<dbReference type="PANTHER" id="PTHR23404">
    <property type="entry name" value="MOLYBDOPTERIN SYNTHASE RELATED"/>
    <property type="match status" value="1"/>
</dbReference>
<dbReference type="CDD" id="cd00756">
    <property type="entry name" value="MoaE"/>
    <property type="match status" value="1"/>
</dbReference>
<comment type="similarity">
    <text evidence="4">Belongs to the MoaE family. MOCS2B subfamily.</text>
</comment>
<reference evidence="5" key="1">
    <citation type="journal article" date="2020" name="Stud. Mycol.">
        <title>101 Dothideomycetes genomes: a test case for predicting lifestyles and emergence of pathogens.</title>
        <authorList>
            <person name="Haridas S."/>
            <person name="Albert R."/>
            <person name="Binder M."/>
            <person name="Bloem J."/>
            <person name="Labutti K."/>
            <person name="Salamov A."/>
            <person name="Andreopoulos B."/>
            <person name="Baker S."/>
            <person name="Barry K."/>
            <person name="Bills G."/>
            <person name="Bluhm B."/>
            <person name="Cannon C."/>
            <person name="Castanera R."/>
            <person name="Culley D."/>
            <person name="Daum C."/>
            <person name="Ezra D."/>
            <person name="Gonzalez J."/>
            <person name="Henrissat B."/>
            <person name="Kuo A."/>
            <person name="Liang C."/>
            <person name="Lipzen A."/>
            <person name="Lutzoni F."/>
            <person name="Magnuson J."/>
            <person name="Mondo S."/>
            <person name="Nolan M."/>
            <person name="Ohm R."/>
            <person name="Pangilinan J."/>
            <person name="Park H.-J."/>
            <person name="Ramirez L."/>
            <person name="Alfaro M."/>
            <person name="Sun H."/>
            <person name="Tritt A."/>
            <person name="Yoshinaga Y."/>
            <person name="Zwiers L.-H."/>
            <person name="Turgeon B."/>
            <person name="Goodwin S."/>
            <person name="Spatafora J."/>
            <person name="Crous P."/>
            <person name="Grigoriev I."/>
        </authorList>
    </citation>
    <scope>NUCLEOTIDE SEQUENCE</scope>
    <source>
        <strain evidence="5">CBS 260.36</strain>
    </source>
</reference>
<name>A0A9P4IUT1_9PEZI</name>
<evidence type="ECO:0000256" key="3">
    <source>
        <dbReference type="ARBA" id="ARBA00023150"/>
    </source>
</evidence>
<feature type="binding site" evidence="4">
    <location>
        <begin position="138"/>
        <end position="140"/>
    </location>
    <ligand>
        <name>substrate</name>
    </ligand>
</feature>
<organism evidence="5 6">
    <name type="scientific">Myriangium duriaei CBS 260.36</name>
    <dbReference type="NCBI Taxonomy" id="1168546"/>
    <lineage>
        <taxon>Eukaryota</taxon>
        <taxon>Fungi</taxon>
        <taxon>Dikarya</taxon>
        <taxon>Ascomycota</taxon>
        <taxon>Pezizomycotina</taxon>
        <taxon>Dothideomycetes</taxon>
        <taxon>Dothideomycetidae</taxon>
        <taxon>Myriangiales</taxon>
        <taxon>Myriangiaceae</taxon>
        <taxon>Myriangium</taxon>
    </lineage>
</organism>
<proteinExistence type="inferred from homology"/>
<evidence type="ECO:0000313" key="5">
    <source>
        <dbReference type="EMBL" id="KAF2150353.1"/>
    </source>
</evidence>
<protein>
    <recommendedName>
        <fullName evidence="4">Molybdopterin synthase catalytic subunit</fullName>
        <ecNumber evidence="4">2.8.1.12</ecNumber>
    </recommendedName>
    <alternativeName>
        <fullName evidence="4">Common component for nitrate reductase and xanthine dehydrogenase protein H</fullName>
    </alternativeName>
    <alternativeName>
        <fullName evidence="4">Molybdenum cofactor synthesis protein 2 large subunit</fullName>
    </alternativeName>
    <alternativeName>
        <fullName evidence="4">Molybdenum cofactor synthesis protein 2B</fullName>
        <shortName evidence="4">MOCS2B</shortName>
    </alternativeName>
</protein>
<dbReference type="InterPro" id="IPR028888">
    <property type="entry name" value="MOCS2B_euk"/>
</dbReference>
<dbReference type="EC" id="2.8.1.12" evidence="4"/>
<comment type="catalytic activity">
    <reaction evidence="4">
        <text>2 [molybdopterin-synthase sulfur-carrier protein]-C-terminal-Gly-aminoethanethioate + cyclic pyranopterin phosphate + H2O = molybdopterin + 2 [molybdopterin-synthase sulfur-carrier protein]-C-terminal Gly-Gly + 2 H(+)</text>
        <dbReference type="Rhea" id="RHEA:26333"/>
        <dbReference type="Rhea" id="RHEA-COMP:12202"/>
        <dbReference type="Rhea" id="RHEA-COMP:19907"/>
        <dbReference type="ChEBI" id="CHEBI:15377"/>
        <dbReference type="ChEBI" id="CHEBI:15378"/>
        <dbReference type="ChEBI" id="CHEBI:58698"/>
        <dbReference type="ChEBI" id="CHEBI:59648"/>
        <dbReference type="ChEBI" id="CHEBI:90778"/>
        <dbReference type="ChEBI" id="CHEBI:232372"/>
        <dbReference type="EC" id="2.8.1.12"/>
    </reaction>
</comment>
<dbReference type="GO" id="GO:0006777">
    <property type="term" value="P:Mo-molybdopterin cofactor biosynthetic process"/>
    <property type="evidence" value="ECO:0007669"/>
    <property type="project" value="UniProtKB-UniRule"/>
</dbReference>
<comment type="function">
    <text evidence="4">Catalytic subunit of the molybdopterin synthase complex, a complex that catalyzes the conversion of precursor Z into molybdopterin. Acts by mediating the incorporation of 2 sulfur atoms from thiocarboxylated MOCS2A into precursor Z to generate a dithiolene group.</text>
</comment>
<comment type="subcellular location">
    <subcellularLocation>
        <location evidence="4">Cytoplasm</location>
    </subcellularLocation>
</comment>
<comment type="caution">
    <text evidence="5">The sequence shown here is derived from an EMBL/GenBank/DDBJ whole genome shotgun (WGS) entry which is preliminary data.</text>
</comment>
<sequence length="178" mass="19789">MADEFVNANADKEEENIYLRLTHDTLDAKSIMDQVRSPSCGAIVLFAGTTRDNFQGKPVKHLAYSSYESLAIRTMRQIALQVKTKHQLHGIAIVHRLGMVPIGEESILIAVSSPHRQAAWAAGEETLERVKDRVEIWKLEEFGGEDGGVWRANRDGQAGIKVADKDLSTFQATSRQSE</sequence>
<dbReference type="InterPro" id="IPR036563">
    <property type="entry name" value="MoaE_sf"/>
</dbReference>
<dbReference type="GO" id="GO:0030366">
    <property type="term" value="F:molybdopterin synthase activity"/>
    <property type="evidence" value="ECO:0007669"/>
    <property type="project" value="UniProtKB-UniRule"/>
</dbReference>
<comment type="pathway">
    <text evidence="4">Cofactor biosynthesis; molybdopterin biosynthesis.</text>
</comment>
<evidence type="ECO:0000256" key="1">
    <source>
        <dbReference type="ARBA" id="ARBA00022490"/>
    </source>
</evidence>
<dbReference type="Proteomes" id="UP000799439">
    <property type="component" value="Unassembled WGS sequence"/>
</dbReference>
<dbReference type="Pfam" id="PF02391">
    <property type="entry name" value="MoaE"/>
    <property type="match status" value="1"/>
</dbReference>
<dbReference type="InterPro" id="IPR003448">
    <property type="entry name" value="Mopterin_biosynth_MoaE"/>
</dbReference>
<keyword evidence="1 4" id="KW-0963">Cytoplasm</keyword>
<dbReference type="GO" id="GO:1990140">
    <property type="term" value="C:molybdopterin synthase complex"/>
    <property type="evidence" value="ECO:0007669"/>
    <property type="project" value="UniProtKB-UniRule"/>
</dbReference>
<feature type="binding site" evidence="4">
    <location>
        <begin position="115"/>
        <end position="116"/>
    </location>
    <ligand>
        <name>substrate</name>
    </ligand>
</feature>
<accession>A0A9P4IUT1</accession>
<evidence type="ECO:0000256" key="2">
    <source>
        <dbReference type="ARBA" id="ARBA00022679"/>
    </source>
</evidence>
<comment type="subunit">
    <text evidence="4">Heterotetramer; composed of 2 small (MOCS2A) and 2 large (MOCS2B) subunits.</text>
</comment>
<keyword evidence="3 4" id="KW-0501">Molybdenum cofactor biosynthesis</keyword>
<evidence type="ECO:0000256" key="4">
    <source>
        <dbReference type="HAMAP-Rule" id="MF_03052"/>
    </source>
</evidence>
<dbReference type="FunFam" id="3.90.1170.40:FF:000003">
    <property type="entry name" value="Molybdopterin converting factor subunit 2"/>
    <property type="match status" value="1"/>
</dbReference>
<keyword evidence="6" id="KW-1185">Reference proteome</keyword>
<gene>
    <name evidence="4" type="primary">cnxH</name>
    <name evidence="5" type="ORF">K461DRAFT_295640</name>
</gene>